<dbReference type="InterPro" id="IPR001119">
    <property type="entry name" value="SLH_dom"/>
</dbReference>
<sequence length="573" mass="61989">MLALRKLLASPMVVVGVIATSTFITGIASAQVVLTDNSSIIESTPLSSPDDYPVDSSSTVNADLDPIDSSPDGSMAQINSVAQFSDVQPTDWAFQALQSLVEHYGCITGYPNGRFQGNRALTRYEFAAVLNACLERVNELIATKTKDIVKKADLVSLQRLKQDFSSEISTLHSRVDTLEAKNTEISGNQFSTTTKLLGNLRVQTNTYFSGNGNPQANMQYNLFLGLLTSFTGKDLLFTAIGATNSQFPELATENNGRDVGSTREGASDTAGSGDTLSNARIIGLEYQFPIGDNLLIDVVAANRYRFSPVLLSKFAPYYRIGGGPTSSFAEAPPIYLVGAGTGVAASYKFVDSTVLTLTYLSTFANDSTFGGLFNGDYIAAGQINYNPNPGLFLQFLYQHGYFTPGNFGFNNGQTFRGNGFVGTALANRFDDAGVLFRDASTVSSNAYQLGGYFAISPKVLIGGWVNSIQARLLGKGDADIWTYSIQTAFPDLFKQGNQGGLIVGMEPTLTDVRSNLPYQQFKKDISLHIEAYYKHQISDNISITPSIIWITAPNQDANNEDIVIAGMRTTFNF</sequence>
<gene>
    <name evidence="5" type="ORF">H6G43_15015</name>
</gene>
<keyword evidence="6" id="KW-1185">Reference proteome</keyword>
<feature type="compositionally biased region" description="Low complexity" evidence="3">
    <location>
        <begin position="45"/>
        <end position="58"/>
    </location>
</feature>
<dbReference type="PROSITE" id="PS51272">
    <property type="entry name" value="SLH"/>
    <property type="match status" value="1"/>
</dbReference>
<evidence type="ECO:0000256" key="1">
    <source>
        <dbReference type="ARBA" id="ARBA00008769"/>
    </source>
</evidence>
<evidence type="ECO:0000256" key="3">
    <source>
        <dbReference type="SAM" id="MobiDB-lite"/>
    </source>
</evidence>
<dbReference type="RefSeq" id="WP_190387318.1">
    <property type="nucleotide sequence ID" value="NZ_JACJTM010000034.1"/>
</dbReference>
<dbReference type="Gene3D" id="2.40.160.180">
    <property type="entry name" value="Carbohydrate-selective porin OprB"/>
    <property type="match status" value="1"/>
</dbReference>
<protein>
    <submittedName>
        <fullName evidence="5">Carbohydrate porin</fullName>
    </submittedName>
</protein>
<accession>A0ABR8IUX6</accession>
<dbReference type="PANTHER" id="PTHR43308">
    <property type="entry name" value="OUTER MEMBRANE PROTEIN ALPHA-RELATED"/>
    <property type="match status" value="1"/>
</dbReference>
<comment type="similarity">
    <text evidence="1 2">Belongs to the OprB family.</text>
</comment>
<dbReference type="PANTHER" id="PTHR43308:SF1">
    <property type="entry name" value="OUTER MEMBRANE PROTEIN ALPHA"/>
    <property type="match status" value="1"/>
</dbReference>
<name>A0ABR8IUX6_APHFL</name>
<proteinExistence type="inferred from homology"/>
<dbReference type="InterPro" id="IPR047684">
    <property type="entry name" value="Por_som-like"/>
</dbReference>
<evidence type="ECO:0000313" key="6">
    <source>
        <dbReference type="Proteomes" id="UP000660270"/>
    </source>
</evidence>
<dbReference type="Pfam" id="PF00395">
    <property type="entry name" value="SLH"/>
    <property type="match status" value="1"/>
</dbReference>
<dbReference type="GeneID" id="78217204"/>
<dbReference type="EMBL" id="JACJTM010000034">
    <property type="protein sequence ID" value="MBD2686495.1"/>
    <property type="molecule type" value="Genomic_DNA"/>
</dbReference>
<dbReference type="InterPro" id="IPR007049">
    <property type="entry name" value="Carb-sel_porin_OprB"/>
</dbReference>
<evidence type="ECO:0000259" key="4">
    <source>
        <dbReference type="PROSITE" id="PS51272"/>
    </source>
</evidence>
<organism evidence="5 6">
    <name type="scientific">Aphanizomenon flos-aquae FACHB-1249</name>
    <dbReference type="NCBI Taxonomy" id="2692889"/>
    <lineage>
        <taxon>Bacteria</taxon>
        <taxon>Bacillati</taxon>
        <taxon>Cyanobacteriota</taxon>
        <taxon>Cyanophyceae</taxon>
        <taxon>Nostocales</taxon>
        <taxon>Aphanizomenonaceae</taxon>
        <taxon>Aphanizomenon</taxon>
    </lineage>
</organism>
<dbReference type="NCBIfam" id="NF033921">
    <property type="entry name" value="por_somb"/>
    <property type="match status" value="1"/>
</dbReference>
<dbReference type="InterPro" id="IPR038673">
    <property type="entry name" value="OprB_sf"/>
</dbReference>
<dbReference type="InterPro" id="IPR051465">
    <property type="entry name" value="Cell_Envelope_Struct_Comp"/>
</dbReference>
<evidence type="ECO:0000256" key="2">
    <source>
        <dbReference type="RuleBase" id="RU363072"/>
    </source>
</evidence>
<feature type="region of interest" description="Disordered" evidence="3">
    <location>
        <begin position="251"/>
        <end position="272"/>
    </location>
</feature>
<feature type="region of interest" description="Disordered" evidence="3">
    <location>
        <begin position="44"/>
        <end position="66"/>
    </location>
</feature>
<reference evidence="5 6" key="1">
    <citation type="journal article" date="2020" name="ISME J.">
        <title>Comparative genomics reveals insights into cyanobacterial evolution and habitat adaptation.</title>
        <authorList>
            <person name="Chen M.Y."/>
            <person name="Teng W.K."/>
            <person name="Zhao L."/>
            <person name="Hu C.X."/>
            <person name="Zhou Y.K."/>
            <person name="Han B.P."/>
            <person name="Song L.R."/>
            <person name="Shu W.S."/>
        </authorList>
    </citation>
    <scope>NUCLEOTIDE SEQUENCE [LARGE SCALE GENOMIC DNA]</scope>
    <source>
        <strain evidence="5 6">FACHB-1249</strain>
    </source>
</reference>
<comment type="caution">
    <text evidence="5">The sequence shown here is derived from an EMBL/GenBank/DDBJ whole genome shotgun (WGS) entry which is preliminary data.</text>
</comment>
<dbReference type="Pfam" id="PF04966">
    <property type="entry name" value="OprB"/>
    <property type="match status" value="1"/>
</dbReference>
<feature type="domain" description="SLH" evidence="4">
    <location>
        <begin position="80"/>
        <end position="144"/>
    </location>
</feature>
<dbReference type="Proteomes" id="UP000660270">
    <property type="component" value="Unassembled WGS sequence"/>
</dbReference>
<evidence type="ECO:0000313" key="5">
    <source>
        <dbReference type="EMBL" id="MBD2686495.1"/>
    </source>
</evidence>